<dbReference type="InterPro" id="IPR001810">
    <property type="entry name" value="F-box_dom"/>
</dbReference>
<dbReference type="AlphaFoldDB" id="A0A194XSA5"/>
<proteinExistence type="predicted"/>
<dbReference type="SUPFAM" id="SSF81383">
    <property type="entry name" value="F-box domain"/>
    <property type="match status" value="1"/>
</dbReference>
<organism evidence="3 4">
    <name type="scientific">Mollisia scopiformis</name>
    <name type="common">Conifer needle endophyte fungus</name>
    <name type="synonym">Phialocephala scopiformis</name>
    <dbReference type="NCBI Taxonomy" id="149040"/>
    <lineage>
        <taxon>Eukaryota</taxon>
        <taxon>Fungi</taxon>
        <taxon>Dikarya</taxon>
        <taxon>Ascomycota</taxon>
        <taxon>Pezizomycotina</taxon>
        <taxon>Leotiomycetes</taxon>
        <taxon>Helotiales</taxon>
        <taxon>Mollisiaceae</taxon>
        <taxon>Mollisia</taxon>
    </lineage>
</organism>
<reference evidence="3 4" key="1">
    <citation type="submission" date="2015-10" db="EMBL/GenBank/DDBJ databases">
        <title>Full genome of DAOMC 229536 Phialocephala scopiformis, a fungal endophyte of spruce producing the potent anti-insectan compound rugulosin.</title>
        <authorList>
            <consortium name="DOE Joint Genome Institute"/>
            <person name="Walker A.K."/>
            <person name="Frasz S.L."/>
            <person name="Seifert K.A."/>
            <person name="Miller J.D."/>
            <person name="Mondo S.J."/>
            <person name="Labutti K."/>
            <person name="Lipzen A."/>
            <person name="Dockter R."/>
            <person name="Kennedy M."/>
            <person name="Grigoriev I.V."/>
            <person name="Spatafora J.W."/>
        </authorList>
    </citation>
    <scope>NUCLEOTIDE SEQUENCE [LARGE SCALE GENOMIC DNA]</scope>
    <source>
        <strain evidence="3 4">CBS 120377</strain>
    </source>
</reference>
<evidence type="ECO:0000259" key="2">
    <source>
        <dbReference type="PROSITE" id="PS50181"/>
    </source>
</evidence>
<sequence>MTVISYHSTLFSDVATLPGAADKTSSHIFLSRGVAGAESDSAPCSRSTSPAMVASIFESETTHIMTLAPAASRSQIGSMDGVNDNGSIRMNAGDADVSDKAITNEDPKAKESTVSPLLSRKRPFIADVEDESVPDCHSKRTLYNHEDNERGKKIQRGRTMERGARFPNPLARAESRPQRADPAIGIDARPIEKRGLSRSNTFFEDPADPCAVLEDSLLEPCPQIPLSNSVDEVLNSPCPANIIGPMKSNTWAISDRRLSERDIHRPARALTTVLNDCQLQYPAPLPTISPIASTMTKVNSPPNQPVVPLALHLPTEIVQQIFSNLSPVDFNSARHSCRSWFINSLNKSLLETMLRRGGFSSSLTSDSPGDRITESSTVHNEIWLMSKLLSRECALGPDWLGNGMSNLKTEDTQSLAFVNVSSVDFTEVAVHYPGPDSAGTVFTISTCGRFLMAANGCLVYIYELNRHHRPDFPKRSGHLLPVTSIICPRRVLACSMDTSSHRYAIAILLDGRMGLVCDITTITRHTGFEAGTPAGNTTMRTLSGSGTSGQNFSEGARMQGTSFLDRVSLNSSSSTSHGDRVSPDPPFVFPGIATTGASFTPNRESEWQDVFRGDMPESSRTAGPSSRHASLPRAFVVGRDGQLQEFTASPQAIESSSNALRVEDGPRSLYRNLCSDDDPPRSVAICPQRRCVAFGCSSGIELHWVDALTGQDLNRWFPLTAPSDYLFFLPPRKRIDSAKKLRLISSAARPSERPAISERSFGSQAWSSPFWERFGWGANHYVEGDDAPSAQGILTRLRIDTGRSSLTGRMDCSDHYRAVPLSDGYHILFTDPATGLLCLGSDAPVGGPTKLLRKIWFKGPDDSRAPIVYAAGSDLSWGVRVVAGFGSSSEQSIWLFSVPNDVFTANQGTQPGSSTPAWFSPSSSRETKNTDWIQWWPDDGLQEWLNHVQDPVPGILPRSVWPVKIRGQKIGTCSGLVDLAIDSGPQMSIWAFSKGGLATIWKLDDGRHEGVKELWVQRDGTVRQSDGDGDIEMADAFPPSPTALAPESPFRQQSFDGTSTPTSPSAVVTTRCERRHRIEWSQHMIRYDTDGDESSEEVTYEIGESFSRQRGWRSRRSHRLHMRDVVEESTGIARIDVEIR</sequence>
<dbReference type="OrthoDB" id="1689567at2759"/>
<dbReference type="InterPro" id="IPR036047">
    <property type="entry name" value="F-box-like_dom_sf"/>
</dbReference>
<name>A0A194XSA5_MOLSC</name>
<dbReference type="KEGG" id="psco:LY89DRAFT_704279"/>
<dbReference type="InParanoid" id="A0A194XSA5"/>
<dbReference type="Proteomes" id="UP000070700">
    <property type="component" value="Unassembled WGS sequence"/>
</dbReference>
<dbReference type="GeneID" id="28827095"/>
<dbReference type="PROSITE" id="PS50181">
    <property type="entry name" value="FBOX"/>
    <property type="match status" value="1"/>
</dbReference>
<dbReference type="EMBL" id="KQ947406">
    <property type="protein sequence ID" value="KUJ22612.1"/>
    <property type="molecule type" value="Genomic_DNA"/>
</dbReference>
<protein>
    <recommendedName>
        <fullName evidence="2">F-box domain-containing protein</fullName>
    </recommendedName>
</protein>
<dbReference type="Pfam" id="PF12937">
    <property type="entry name" value="F-box-like"/>
    <property type="match status" value="1"/>
</dbReference>
<dbReference type="RefSeq" id="XP_018076967.1">
    <property type="nucleotide sequence ID" value="XM_018217369.1"/>
</dbReference>
<evidence type="ECO:0000313" key="4">
    <source>
        <dbReference type="Proteomes" id="UP000070700"/>
    </source>
</evidence>
<evidence type="ECO:0000256" key="1">
    <source>
        <dbReference type="SAM" id="MobiDB-lite"/>
    </source>
</evidence>
<feature type="domain" description="F-box" evidence="2">
    <location>
        <begin position="307"/>
        <end position="357"/>
    </location>
</feature>
<accession>A0A194XSA5</accession>
<feature type="region of interest" description="Disordered" evidence="1">
    <location>
        <begin position="1038"/>
        <end position="1066"/>
    </location>
</feature>
<keyword evidence="4" id="KW-1185">Reference proteome</keyword>
<dbReference type="CDD" id="cd09917">
    <property type="entry name" value="F-box_SF"/>
    <property type="match status" value="1"/>
</dbReference>
<evidence type="ECO:0000313" key="3">
    <source>
        <dbReference type="EMBL" id="KUJ22612.1"/>
    </source>
</evidence>
<gene>
    <name evidence="3" type="ORF">LY89DRAFT_704279</name>
</gene>